<evidence type="ECO:0000256" key="3">
    <source>
        <dbReference type="ARBA" id="ARBA00004322"/>
    </source>
</evidence>
<evidence type="ECO:0000256" key="10">
    <source>
        <dbReference type="ARBA" id="ARBA00023242"/>
    </source>
</evidence>
<dbReference type="InterPro" id="IPR051547">
    <property type="entry name" value="TDP2-like"/>
</dbReference>
<dbReference type="GO" id="GO:0006302">
    <property type="term" value="P:double-strand break repair"/>
    <property type="evidence" value="ECO:0007669"/>
    <property type="project" value="TreeGrafter"/>
</dbReference>
<feature type="compositionally biased region" description="Basic and acidic residues" evidence="11">
    <location>
        <begin position="637"/>
        <end position="648"/>
    </location>
</feature>
<evidence type="ECO:0000256" key="1">
    <source>
        <dbReference type="ARBA" id="ARBA00001936"/>
    </source>
</evidence>
<keyword evidence="7" id="KW-0378">Hydrolase</keyword>
<dbReference type="InterPro" id="IPR005135">
    <property type="entry name" value="Endo/exonuclease/phosphatase"/>
</dbReference>
<dbReference type="GO" id="GO:0005634">
    <property type="term" value="C:nucleus"/>
    <property type="evidence" value="ECO:0007669"/>
    <property type="project" value="InterPro"/>
</dbReference>
<dbReference type="VEuPathDB" id="TriTrypDB:LdBPK_260830.1"/>
<evidence type="ECO:0000256" key="9">
    <source>
        <dbReference type="ARBA" id="ARBA00023204"/>
    </source>
</evidence>
<feature type="domain" description="Endonuclease/exonuclease/phosphatase" evidence="12">
    <location>
        <begin position="1437"/>
        <end position="1736"/>
    </location>
</feature>
<feature type="region of interest" description="Disordered" evidence="11">
    <location>
        <begin position="330"/>
        <end position="456"/>
    </location>
</feature>
<dbReference type="GO" id="GO:0004519">
    <property type="term" value="F:endonuclease activity"/>
    <property type="evidence" value="ECO:0007669"/>
    <property type="project" value="UniProtKB-KW"/>
</dbReference>
<name>A0A504WZ14_LEIDO</name>
<keyword evidence="6" id="KW-0227">DNA damage</keyword>
<dbReference type="PROSITE" id="PS51543">
    <property type="entry name" value="FYRC"/>
    <property type="match status" value="1"/>
</dbReference>
<keyword evidence="13" id="KW-0269">Exonuclease</keyword>
<comment type="subcellular location">
    <subcellularLocation>
        <location evidence="3">Nucleus</location>
        <location evidence="3">PML body</location>
    </subcellularLocation>
</comment>
<dbReference type="Gene3D" id="3.60.10.10">
    <property type="entry name" value="Endonuclease/exonuclease/phosphatase"/>
    <property type="match status" value="1"/>
</dbReference>
<dbReference type="VEuPathDB" id="TriTrypDB:LdCL_260013900"/>
<keyword evidence="13" id="KW-0255">Endonuclease</keyword>
<dbReference type="SUPFAM" id="SSF56219">
    <property type="entry name" value="DNase I-like"/>
    <property type="match status" value="1"/>
</dbReference>
<gene>
    <name evidence="13" type="ORF">CGC21_31775</name>
</gene>
<keyword evidence="10" id="KW-0539">Nucleus</keyword>
<dbReference type="VEuPathDB" id="TriTrypDB:LdCL_260014000"/>
<accession>A0A504WZ14</accession>
<evidence type="ECO:0000259" key="12">
    <source>
        <dbReference type="Pfam" id="PF03372"/>
    </source>
</evidence>
<dbReference type="GO" id="GO:0070260">
    <property type="term" value="F:5'-tyrosyl-DNA phosphodiesterase activity"/>
    <property type="evidence" value="ECO:0007669"/>
    <property type="project" value="TreeGrafter"/>
</dbReference>
<keyword evidence="5" id="KW-0479">Metal-binding</keyword>
<feature type="compositionally biased region" description="Gly residues" evidence="11">
    <location>
        <begin position="622"/>
        <end position="633"/>
    </location>
</feature>
<feature type="region of interest" description="Disordered" evidence="11">
    <location>
        <begin position="1399"/>
        <end position="1418"/>
    </location>
</feature>
<dbReference type="InterPro" id="IPR036691">
    <property type="entry name" value="Endo/exonu/phosph_ase_sf"/>
</dbReference>
<dbReference type="InterPro" id="IPR003889">
    <property type="entry name" value="FYrich_C"/>
</dbReference>
<evidence type="ECO:0000256" key="11">
    <source>
        <dbReference type="SAM" id="MobiDB-lite"/>
    </source>
</evidence>
<reference evidence="14" key="1">
    <citation type="submission" date="2019-02" db="EMBL/GenBank/DDBJ databases">
        <title>FDA dAtabase for Regulatory Grade micrObial Sequences (FDA-ARGOS): Supporting development and validation of Infectious Disease Dx tests.</title>
        <authorList>
            <person name="Duncan R."/>
            <person name="Fisher C."/>
            <person name="Tallon L."/>
            <person name="Sadzewicz L."/>
            <person name="Sengamalay N."/>
            <person name="Ott S."/>
            <person name="Godinez A."/>
            <person name="Nagaraj S."/>
            <person name="Vavikolanu K."/>
            <person name="Nadendla S."/>
            <person name="Aluvathingal J."/>
            <person name="Sichtig H."/>
        </authorList>
    </citation>
    <scope>NUCLEOTIDE SEQUENCE [LARGE SCALE GENOMIC DNA]</scope>
    <source>
        <strain evidence="14">FDAARGOS_361</strain>
    </source>
</reference>
<protein>
    <submittedName>
        <fullName evidence="13">Endonuclease/Exonuclease/phosphatase family protein</fullName>
    </submittedName>
</protein>
<feature type="region of interest" description="Disordered" evidence="11">
    <location>
        <begin position="602"/>
        <end position="655"/>
    </location>
</feature>
<keyword evidence="4" id="KW-0540">Nuclease</keyword>
<evidence type="ECO:0000256" key="4">
    <source>
        <dbReference type="ARBA" id="ARBA00022722"/>
    </source>
</evidence>
<comment type="cofactor">
    <cofactor evidence="2">
        <name>Mg(2+)</name>
        <dbReference type="ChEBI" id="CHEBI:18420"/>
    </cofactor>
</comment>
<dbReference type="VEuPathDB" id="TriTrypDB:LDHU3_26.1080"/>
<dbReference type="Pfam" id="PF03372">
    <property type="entry name" value="Exo_endo_phos"/>
    <property type="match status" value="1"/>
</dbReference>
<dbReference type="GO" id="GO:0004527">
    <property type="term" value="F:exonuclease activity"/>
    <property type="evidence" value="ECO:0007669"/>
    <property type="project" value="UniProtKB-KW"/>
</dbReference>
<keyword evidence="8" id="KW-0460">Magnesium</keyword>
<feature type="region of interest" description="Disordered" evidence="11">
    <location>
        <begin position="216"/>
        <end position="238"/>
    </location>
</feature>
<evidence type="ECO:0000256" key="6">
    <source>
        <dbReference type="ARBA" id="ARBA00022763"/>
    </source>
</evidence>
<evidence type="ECO:0000256" key="5">
    <source>
        <dbReference type="ARBA" id="ARBA00022723"/>
    </source>
</evidence>
<dbReference type="VEuPathDB" id="TriTrypDB:LdBPK_260810.1"/>
<dbReference type="GO" id="GO:0005737">
    <property type="term" value="C:cytoplasm"/>
    <property type="evidence" value="ECO:0007669"/>
    <property type="project" value="TreeGrafter"/>
</dbReference>
<feature type="region of interest" description="Disordered" evidence="11">
    <location>
        <begin position="162"/>
        <end position="194"/>
    </location>
</feature>
<dbReference type="Gene3D" id="3.30.160.360">
    <property type="match status" value="1"/>
</dbReference>
<dbReference type="GO" id="GO:0046872">
    <property type="term" value="F:metal ion binding"/>
    <property type="evidence" value="ECO:0007669"/>
    <property type="project" value="UniProtKB-KW"/>
</dbReference>
<proteinExistence type="predicted"/>
<dbReference type="EMBL" id="RHLC01000017">
    <property type="protein sequence ID" value="TPP41124.1"/>
    <property type="molecule type" value="Genomic_DNA"/>
</dbReference>
<feature type="compositionally biased region" description="Low complexity" evidence="11">
    <location>
        <begin position="364"/>
        <end position="379"/>
    </location>
</feature>
<evidence type="ECO:0000313" key="14">
    <source>
        <dbReference type="Proteomes" id="UP000318447"/>
    </source>
</evidence>
<dbReference type="PANTHER" id="PTHR15822:SF4">
    <property type="entry name" value="TYROSYL-DNA PHOSPHODIESTERASE 2"/>
    <property type="match status" value="1"/>
</dbReference>
<evidence type="ECO:0000256" key="8">
    <source>
        <dbReference type="ARBA" id="ARBA00022842"/>
    </source>
</evidence>
<comment type="cofactor">
    <cofactor evidence="1">
        <name>Mn(2+)</name>
        <dbReference type="ChEBI" id="CHEBI:29035"/>
    </cofactor>
</comment>
<evidence type="ECO:0000256" key="7">
    <source>
        <dbReference type="ARBA" id="ARBA00022801"/>
    </source>
</evidence>
<comment type="caution">
    <text evidence="13">The sequence shown here is derived from an EMBL/GenBank/DDBJ whole genome shotgun (WGS) entry which is preliminary data.</text>
</comment>
<dbReference type="GO" id="GO:0003697">
    <property type="term" value="F:single-stranded DNA binding"/>
    <property type="evidence" value="ECO:0007669"/>
    <property type="project" value="TreeGrafter"/>
</dbReference>
<dbReference type="VEuPathDB" id="TriTrypDB:LDHU3_26.1090"/>
<evidence type="ECO:0000256" key="2">
    <source>
        <dbReference type="ARBA" id="ARBA00001946"/>
    </source>
</evidence>
<dbReference type="VEuPathDB" id="TriTrypDB:LdCL_260013800"/>
<dbReference type="VEuPathDB" id="TriTrypDB:LDHU3_26.1070"/>
<sequence length="2123" mass="228254">MFGKPVIYPDGYTMERAVFSSSQQPAGQAPKPTFTYKAPSATSAAALRDEPYFTATIRWVKGQPTFTITRSDNPTDKTYTDSKSATTAWRKALEDAIKDFPGRQAQLPVPADSKSKLQVNGIRLYGLHLKDVHDELLALPGGQAAFDAAAASSAAALAASTVTAPPAEAHSNARSSKRRATSSRRASVDKDVSPAASTAGVSATVIIGSHPLTDGAAIIPEKRRRTRRPKGLDEATATPESVAAIDGEAAAIMAAASVKRRRTSSKKSSETARTRAVAPAPVTVTVVCPDCGSGDTPFCATTGKPHLPPPCISCGLTTAFCPVTGQPHAGAVQRENRQRGEVHLPGAARKPRRRVSKQPPGAHAAAGADGEVTAVTVTGTEDDDGSAVDAGKGAVAARKPRRKRPRPEDEAKQASGDGADASAVVPTAQPARARRVRKTKDGAAAAAPSSESFAEGTKAIRSDAAVASPAAVVVEAPPAPAEEPAYTYPPLRPPLTLREHHKAAHLLQESWKVQYGDGPVLPAAVAAVPLALVPAKRSGLSSAVGSPTSTAVAAVAVPRMVHPLEVTQLSTSVAGKRLSRFLVQYTSERTFLDLLKNASSAADGSVGRKTSKRPAQQTAAGGDTGAGGEGDGGAHTIADDGDGKHRVEASGASPAEKPSLLEWMRRLTGQATRAPGGTVPPPFEYPYGAVAVVVQHWCYLEDYVYERSDVAHASTREAVQAASLSFGYLMKTSSDARGWTPSQSCFSRTHSQAHGGSVAGAEVASFPLTKGTRLADVYQLLITKKPVEYDYVAIDVNAFVGGAMRITKNMSPEQRRSKEASRHVLNSIMQMLRRVVCRRSLLLAFDGPDTFAKAYKLRTTPSTRRLDIQTQRLPGGVLMRAVEDRIVKTMPLGRGLIPGEVVVSGVNVEGPVERKVTAWALDLACRDGAQHTSKSICLIGAGELWMNVLALTPYSQGTSILHGSSDLRHMTLNDSLTWLQLGDDLLTGDARVITAARTDALLLYLLCHGCSATDLSPLSGSNFTVLMEAYHARRREAAAAAGAAAGAPIFQLIREQPNGALVLDVQAFYLLFVAEKDIAAAIQSLAALVVPAKGASPHAAPLRTFSMPLSTSGGSASEEQMRDANTPDMLHGSYLSHLLNSHHLFCHGEMLGRFSVPAYMEAEVKMGSLGRSGAAGVRASVVAVGDWTRFLLRCLQRGGRYAFASDAGAELSYNTSKWAPPATTAADVSAASSPTAPCTTAYYPFWSSAQPLTAAEYTILSTPNPGILDPLLVDYVPGVTPALRSELPRALTSVQANLHELRSSLQHFFAYATADRPHPSLCLAPSYHWCQNEKSKVWSMRYVDLGVVARQQGVRHARGLLPGMSMEQEAPKEGAVVYDAESQTWTSQPRSFAVFTSSEQLPGHQEREHADGSSSSSMAATAAASVDAAEVPTLRVLTWNVMFDRYSNQPTPLGMPGIDWCSPKRYPVLAKLIDAEDADVVGMQEVERPFAEYLAAQPWCRERYIMSCSPQSPILDPWGVLLLVRRGGRWPLQQLKHLNVPAWSGHVSLMPVATLDLSAAAAHSDNSGTGGGSSAGKSGSRKLAASPRVVNVCSMHLLAPFVKVNEVARTGQDQALRHALTRQLQGDTLVMGDFNDWPSNEFLMPPESRYVECWPIIHPGDYGKTMDESNTFCKLKIEEIFFGRSDKVFLRTGTATASSPTRGVLKPVEAHLVGTRSVNDENGNQEAPAYLFPSDHYGVSMQFQVLSFALRSAVCSNSSNGVHAHTPLWVSCRRLSTSAWRRAPEIRAGDGGEDPFAFEFDPMTGVRRDAAVETAKKSLESIVEELAPPNASSEVLAKIRSYLQQHPVDTLILNTEVQITHIENPDTGVEERVRLSPMGIKDALKQAQLRNMNLVRMGARGDDLAYCRIRRERPWVWKLVQPEMDLVNGLTGTPASDAAVAAQKQEQQVHDACSGDGQPNHPRQYLGKTKELVDHVFRDAVDAHFIGWRSKKIAQDIRKGHPVKLTIRDFQNPEAAVHKLREMSNAVKKYAEEQHIFHHFTSIVANDREASLTLSPPTANKSGTISKTVKHPSEKEWTHTLKKMEDACRKAGRSGTYVKSSKLKMRNVGATTYRVDKYGRRID</sequence>
<organism evidence="13 14">
    <name type="scientific">Leishmania donovani</name>
    <dbReference type="NCBI Taxonomy" id="5661"/>
    <lineage>
        <taxon>Eukaryota</taxon>
        <taxon>Discoba</taxon>
        <taxon>Euglenozoa</taxon>
        <taxon>Kinetoplastea</taxon>
        <taxon>Metakinetoplastina</taxon>
        <taxon>Trypanosomatida</taxon>
        <taxon>Trypanosomatidae</taxon>
        <taxon>Leishmaniinae</taxon>
        <taxon>Leishmania</taxon>
    </lineage>
</organism>
<dbReference type="FunFam" id="3.60.10.10:FF:000095">
    <property type="entry name" value="RNA-editing complex protein MP100"/>
    <property type="match status" value="1"/>
</dbReference>
<keyword evidence="9" id="KW-0234">DNA repair</keyword>
<dbReference type="VEuPathDB" id="TriTrypDB:LdBPK_260820.1"/>
<evidence type="ECO:0000313" key="13">
    <source>
        <dbReference type="EMBL" id="TPP41124.1"/>
    </source>
</evidence>
<dbReference type="PANTHER" id="PTHR15822">
    <property type="entry name" value="TRAF AND TNF RECEPTOR-ASSOCIATED PROTEIN"/>
    <property type="match status" value="1"/>
</dbReference>
<dbReference type="Proteomes" id="UP000318447">
    <property type="component" value="Unassembled WGS sequence"/>
</dbReference>
<dbReference type="CDD" id="cd09080">
    <property type="entry name" value="TDP2"/>
    <property type="match status" value="1"/>
</dbReference>